<keyword evidence="2" id="KW-1185">Reference proteome</keyword>
<sequence length="121" mass="13827">MIKRILIPISGDDVAPRFDLATEVLVILISRNNEIEEERTVVLPGASAEKLCHLILTENIHILICGAIEDEFYQFLKWKKVTIFDSVISSWQNAFDCYLNNTLSPGAILYPRIVENTPYQF</sequence>
<dbReference type="STRING" id="1246637.MTBBW1_290007"/>
<protein>
    <recommendedName>
        <fullName evidence="3">Dinitrogenase iron-molybdenum cofactor biosynthesis domain-containing protein</fullName>
    </recommendedName>
</protein>
<evidence type="ECO:0008006" key="3">
    <source>
        <dbReference type="Google" id="ProtNLM"/>
    </source>
</evidence>
<reference evidence="1 2" key="1">
    <citation type="submission" date="2017-03" db="EMBL/GenBank/DDBJ databases">
        <authorList>
            <person name="Afonso C.L."/>
            <person name="Miller P.J."/>
            <person name="Scott M.A."/>
            <person name="Spackman E."/>
            <person name="Goraichik I."/>
            <person name="Dimitrov K.M."/>
            <person name="Suarez D.L."/>
            <person name="Swayne D.E."/>
        </authorList>
    </citation>
    <scope>NUCLEOTIDE SEQUENCE [LARGE SCALE GENOMIC DNA]</scope>
    <source>
        <strain evidence="1">PRJEB14757</strain>
    </source>
</reference>
<dbReference type="Proteomes" id="UP000191931">
    <property type="component" value="Unassembled WGS sequence"/>
</dbReference>
<dbReference type="InterPro" id="IPR036105">
    <property type="entry name" value="DiNase_FeMo-co_biosyn_sf"/>
</dbReference>
<accession>A0A1W1HFL7</accession>
<gene>
    <name evidence="1" type="ORF">MTBBW1_290007</name>
</gene>
<evidence type="ECO:0000313" key="1">
    <source>
        <dbReference type="EMBL" id="SLM31226.1"/>
    </source>
</evidence>
<organism evidence="1 2">
    <name type="scientific">Desulfamplus magnetovallimortis</name>
    <dbReference type="NCBI Taxonomy" id="1246637"/>
    <lineage>
        <taxon>Bacteria</taxon>
        <taxon>Pseudomonadati</taxon>
        <taxon>Thermodesulfobacteriota</taxon>
        <taxon>Desulfobacteria</taxon>
        <taxon>Desulfobacterales</taxon>
        <taxon>Desulfobacteraceae</taxon>
        <taxon>Desulfamplus</taxon>
    </lineage>
</organism>
<dbReference type="SUPFAM" id="SSF53146">
    <property type="entry name" value="Nitrogenase accessory factor-like"/>
    <property type="match status" value="1"/>
</dbReference>
<proteinExistence type="predicted"/>
<dbReference type="AlphaFoldDB" id="A0A1W1HFL7"/>
<evidence type="ECO:0000313" key="2">
    <source>
        <dbReference type="Proteomes" id="UP000191931"/>
    </source>
</evidence>
<dbReference type="EMBL" id="FWEV01000212">
    <property type="protein sequence ID" value="SLM31226.1"/>
    <property type="molecule type" value="Genomic_DNA"/>
</dbReference>
<dbReference type="RefSeq" id="WP_080799794.1">
    <property type="nucleotide sequence ID" value="NZ_LT828541.1"/>
</dbReference>
<dbReference type="Gene3D" id="3.30.420.130">
    <property type="entry name" value="Dinitrogenase iron-molybdenum cofactor biosynthesis domain"/>
    <property type="match status" value="1"/>
</dbReference>
<dbReference type="OrthoDB" id="5457537at2"/>
<name>A0A1W1HFL7_9BACT</name>